<dbReference type="EMBL" id="ML213596">
    <property type="protein sequence ID" value="TFK40862.1"/>
    <property type="molecule type" value="Genomic_DNA"/>
</dbReference>
<accession>A0A5C3M695</accession>
<organism evidence="2 3">
    <name type="scientific">Crucibulum laeve</name>
    <dbReference type="NCBI Taxonomy" id="68775"/>
    <lineage>
        <taxon>Eukaryota</taxon>
        <taxon>Fungi</taxon>
        <taxon>Dikarya</taxon>
        <taxon>Basidiomycota</taxon>
        <taxon>Agaricomycotina</taxon>
        <taxon>Agaricomycetes</taxon>
        <taxon>Agaricomycetidae</taxon>
        <taxon>Agaricales</taxon>
        <taxon>Agaricineae</taxon>
        <taxon>Nidulariaceae</taxon>
        <taxon>Crucibulum</taxon>
    </lineage>
</organism>
<gene>
    <name evidence="2" type="ORF">BDQ12DRAFT_680186</name>
</gene>
<protein>
    <submittedName>
        <fullName evidence="2">Uncharacterized protein</fullName>
    </submittedName>
</protein>
<keyword evidence="1" id="KW-0812">Transmembrane</keyword>
<evidence type="ECO:0000256" key="1">
    <source>
        <dbReference type="SAM" id="Phobius"/>
    </source>
</evidence>
<evidence type="ECO:0000313" key="2">
    <source>
        <dbReference type="EMBL" id="TFK40862.1"/>
    </source>
</evidence>
<reference evidence="2 3" key="1">
    <citation type="journal article" date="2019" name="Nat. Ecol. Evol.">
        <title>Megaphylogeny resolves global patterns of mushroom evolution.</title>
        <authorList>
            <person name="Varga T."/>
            <person name="Krizsan K."/>
            <person name="Foldi C."/>
            <person name="Dima B."/>
            <person name="Sanchez-Garcia M."/>
            <person name="Sanchez-Ramirez S."/>
            <person name="Szollosi G.J."/>
            <person name="Szarkandi J.G."/>
            <person name="Papp V."/>
            <person name="Albert L."/>
            <person name="Andreopoulos W."/>
            <person name="Angelini C."/>
            <person name="Antonin V."/>
            <person name="Barry K.W."/>
            <person name="Bougher N.L."/>
            <person name="Buchanan P."/>
            <person name="Buyck B."/>
            <person name="Bense V."/>
            <person name="Catcheside P."/>
            <person name="Chovatia M."/>
            <person name="Cooper J."/>
            <person name="Damon W."/>
            <person name="Desjardin D."/>
            <person name="Finy P."/>
            <person name="Geml J."/>
            <person name="Haridas S."/>
            <person name="Hughes K."/>
            <person name="Justo A."/>
            <person name="Karasinski D."/>
            <person name="Kautmanova I."/>
            <person name="Kiss B."/>
            <person name="Kocsube S."/>
            <person name="Kotiranta H."/>
            <person name="LaButti K.M."/>
            <person name="Lechner B.E."/>
            <person name="Liimatainen K."/>
            <person name="Lipzen A."/>
            <person name="Lukacs Z."/>
            <person name="Mihaltcheva S."/>
            <person name="Morgado L.N."/>
            <person name="Niskanen T."/>
            <person name="Noordeloos M.E."/>
            <person name="Ohm R.A."/>
            <person name="Ortiz-Santana B."/>
            <person name="Ovrebo C."/>
            <person name="Racz N."/>
            <person name="Riley R."/>
            <person name="Savchenko A."/>
            <person name="Shiryaev A."/>
            <person name="Soop K."/>
            <person name="Spirin V."/>
            <person name="Szebenyi C."/>
            <person name="Tomsovsky M."/>
            <person name="Tulloss R.E."/>
            <person name="Uehling J."/>
            <person name="Grigoriev I.V."/>
            <person name="Vagvolgyi C."/>
            <person name="Papp T."/>
            <person name="Martin F.M."/>
            <person name="Miettinen O."/>
            <person name="Hibbett D.S."/>
            <person name="Nagy L.G."/>
        </authorList>
    </citation>
    <scope>NUCLEOTIDE SEQUENCE [LARGE SCALE GENOMIC DNA]</scope>
    <source>
        <strain evidence="2 3">CBS 166.37</strain>
    </source>
</reference>
<dbReference type="Proteomes" id="UP000308652">
    <property type="component" value="Unassembled WGS sequence"/>
</dbReference>
<evidence type="ECO:0000313" key="3">
    <source>
        <dbReference type="Proteomes" id="UP000308652"/>
    </source>
</evidence>
<feature type="transmembrane region" description="Helical" evidence="1">
    <location>
        <begin position="89"/>
        <end position="112"/>
    </location>
</feature>
<name>A0A5C3M695_9AGAR</name>
<dbReference type="AlphaFoldDB" id="A0A5C3M695"/>
<proteinExistence type="predicted"/>
<feature type="transmembrane region" description="Helical" evidence="1">
    <location>
        <begin position="20"/>
        <end position="37"/>
    </location>
</feature>
<sequence length="132" mass="14666">MDVSPSHETRTDLSDSSSRIMVLASALELTAGFIHIFQENLKPKLPRTSTQEGSEPPHVNMHVLKNGSGPIITVPWSIKNKYYSAEVHFASLAIPGLSSHLFTSVPAVIFIWTKGEVSPFFMFIVDAIDLWR</sequence>
<keyword evidence="3" id="KW-1185">Reference proteome</keyword>
<dbReference type="OrthoDB" id="10261384at2759"/>
<keyword evidence="1" id="KW-0472">Membrane</keyword>
<dbReference type="STRING" id="68775.A0A5C3M695"/>
<keyword evidence="1" id="KW-1133">Transmembrane helix</keyword>